<keyword evidence="4" id="KW-0548">Nucleotidyltransferase</keyword>
<dbReference type="InterPro" id="IPR043502">
    <property type="entry name" value="DNA/RNA_pol_sf"/>
</dbReference>
<evidence type="ECO:0000313" key="4">
    <source>
        <dbReference type="EMBL" id="GEU49055.1"/>
    </source>
</evidence>
<evidence type="ECO:0000259" key="3">
    <source>
        <dbReference type="PROSITE" id="PS50158"/>
    </source>
</evidence>
<keyword evidence="1" id="KW-0862">Zinc</keyword>
<dbReference type="EMBL" id="BKCJ010002511">
    <property type="protein sequence ID" value="GEU49055.1"/>
    <property type="molecule type" value="Genomic_DNA"/>
</dbReference>
<dbReference type="SUPFAM" id="SSF56672">
    <property type="entry name" value="DNA/RNA polymerases"/>
    <property type="match status" value="1"/>
</dbReference>
<dbReference type="SMART" id="SM00343">
    <property type="entry name" value="ZnF_C2HC"/>
    <property type="match status" value="2"/>
</dbReference>
<organism evidence="4">
    <name type="scientific">Tanacetum cinerariifolium</name>
    <name type="common">Dalmatian daisy</name>
    <name type="synonym">Chrysanthemum cinerariifolium</name>
    <dbReference type="NCBI Taxonomy" id="118510"/>
    <lineage>
        <taxon>Eukaryota</taxon>
        <taxon>Viridiplantae</taxon>
        <taxon>Streptophyta</taxon>
        <taxon>Embryophyta</taxon>
        <taxon>Tracheophyta</taxon>
        <taxon>Spermatophyta</taxon>
        <taxon>Magnoliopsida</taxon>
        <taxon>eudicotyledons</taxon>
        <taxon>Gunneridae</taxon>
        <taxon>Pentapetalae</taxon>
        <taxon>asterids</taxon>
        <taxon>campanulids</taxon>
        <taxon>Asterales</taxon>
        <taxon>Asteraceae</taxon>
        <taxon>Asteroideae</taxon>
        <taxon>Anthemideae</taxon>
        <taxon>Anthemidinae</taxon>
        <taxon>Tanacetum</taxon>
    </lineage>
</organism>
<dbReference type="InterPro" id="IPR056924">
    <property type="entry name" value="SH3_Tf2-1"/>
</dbReference>
<feature type="region of interest" description="Disordered" evidence="2">
    <location>
        <begin position="838"/>
        <end position="879"/>
    </location>
</feature>
<dbReference type="AlphaFoldDB" id="A0A6L2KLS2"/>
<dbReference type="InterPro" id="IPR043128">
    <property type="entry name" value="Rev_trsase/Diguanyl_cyclase"/>
</dbReference>
<dbReference type="PANTHER" id="PTHR46148">
    <property type="entry name" value="CHROMO DOMAIN-CONTAINING PROTEIN"/>
    <property type="match status" value="1"/>
</dbReference>
<dbReference type="Gene3D" id="4.10.60.10">
    <property type="entry name" value="Zinc finger, CCHC-type"/>
    <property type="match status" value="1"/>
</dbReference>
<keyword evidence="1" id="KW-0863">Zinc-finger</keyword>
<feature type="compositionally biased region" description="Basic and acidic residues" evidence="2">
    <location>
        <begin position="857"/>
        <end position="866"/>
    </location>
</feature>
<dbReference type="Pfam" id="PF08284">
    <property type="entry name" value="RVP_2"/>
    <property type="match status" value="1"/>
</dbReference>
<feature type="domain" description="CCHC-type" evidence="3">
    <location>
        <begin position="132"/>
        <end position="147"/>
    </location>
</feature>
<gene>
    <name evidence="4" type="ORF">Tci_021033</name>
</gene>
<reference evidence="4" key="1">
    <citation type="journal article" date="2019" name="Sci. Rep.">
        <title>Draft genome of Tanacetum cinerariifolium, the natural source of mosquito coil.</title>
        <authorList>
            <person name="Yamashiro T."/>
            <person name="Shiraishi A."/>
            <person name="Satake H."/>
            <person name="Nakayama K."/>
        </authorList>
    </citation>
    <scope>NUCLEOTIDE SEQUENCE</scope>
</reference>
<dbReference type="Gene3D" id="3.30.70.270">
    <property type="match status" value="1"/>
</dbReference>
<dbReference type="Pfam" id="PF24626">
    <property type="entry name" value="SH3_Tf2-1"/>
    <property type="match status" value="1"/>
</dbReference>
<dbReference type="PANTHER" id="PTHR46148:SF57">
    <property type="entry name" value="OS12G0499874 PROTEIN"/>
    <property type="match status" value="1"/>
</dbReference>
<protein>
    <submittedName>
        <fullName evidence="4">Putative reverse transcriptase domain-containing protein</fullName>
    </submittedName>
</protein>
<keyword evidence="1" id="KW-0479">Metal-binding</keyword>
<proteinExistence type="predicted"/>
<dbReference type="InterPro" id="IPR036875">
    <property type="entry name" value="Znf_CCHC_sf"/>
</dbReference>
<accession>A0A6L2KLS2</accession>
<dbReference type="SUPFAM" id="SSF57756">
    <property type="entry name" value="Retrovirus zinc finger-like domains"/>
    <property type="match status" value="1"/>
</dbReference>
<keyword evidence="4" id="KW-0695">RNA-directed DNA polymerase</keyword>
<evidence type="ECO:0000256" key="2">
    <source>
        <dbReference type="SAM" id="MobiDB-lite"/>
    </source>
</evidence>
<evidence type="ECO:0000256" key="1">
    <source>
        <dbReference type="PROSITE-ProRule" id="PRU00047"/>
    </source>
</evidence>
<feature type="compositionally biased region" description="Basic and acidic residues" evidence="2">
    <location>
        <begin position="838"/>
        <end position="848"/>
    </location>
</feature>
<dbReference type="GO" id="GO:0003964">
    <property type="term" value="F:RNA-directed DNA polymerase activity"/>
    <property type="evidence" value="ECO:0007669"/>
    <property type="project" value="UniProtKB-KW"/>
</dbReference>
<sequence>MVPEEEDKVKKFIGGLPDSIQGSMIGAEPTKLQDEIRIINPLMDQKMKGYVVKNAKNKRGLKTIQETTVCNNHPIKGKMLVGKTWQGHTRLGICTVKCTNYKKVRHFTRDCKATVVVTTQRAPMETQQAVTCYECGEKRHYISDCPKLKNQNQGNKNGINEARGRAYALRGGGEANPDSNFVTGTFLLNNRYASVLFDSGADQSFVSTTFSALLFVVPSTLDVGYVVELADGMSKEDHEEYLKLILELLKKEELYAKFSECEFWLPKLQFLGHVIDSEGIHSLQHILNQKELNMRRRRWLELLCDYDCEIRYHTGKANVVANALSQKERIKPLRVRALVMTVGLNLLAEHQKPSSLLVQPEIPQWKWEKITMKFVGDSQLTGPEIIHKTTKKIIQIKSHIQAARDRQNSYADKRRKPLEFQVRDKVLLKVSPWKGVIRFGKRGKLNPCYIGPFNILAKVRTVTYRLEPPEMLSHVHIQEDVTKLDGNTFMNPFATPEFEEAMSSSNYQDPSNMHEFHQHRFTNRWTKHHPIEQVIGDPSKPVITGSRLHTNVEMCMYALTEDTAHLCLHSPQTMKETRSIRRIQRRPIRRIQVIEGEYSGRYQSWSLEQETLDMSFAKLMKDNYEMSMMDGMKFFLGLQVHQSSHGIFINRSQSIMGLIKKHGMEKCDAITTSIATTIINADLQGTATNQSKYCSMIRGLMYLTLWKTVKSVVNANETIRFKVDRLEITYTIDMFRTTLKLPVETPDHPFIALKKKIKQIPKETSLPRKSLKVTIKQKKPITTLIPPPSDDRERDKITKATLLKEDIEKIVDGKDEESYASKFADFVFLNEKEYFGTRLEPGSHKENPETVDDDDVEEKKDDKKDYDNDDDDNDYHTNDTLVKTQVAYSLEFRNENMQTPIPSPLRNSRTDLFSDYTIFEE</sequence>
<name>A0A6L2KLS2_TANCI</name>
<dbReference type="GO" id="GO:0008270">
    <property type="term" value="F:zinc ion binding"/>
    <property type="evidence" value="ECO:0007669"/>
    <property type="project" value="UniProtKB-KW"/>
</dbReference>
<keyword evidence="4" id="KW-0808">Transferase</keyword>
<dbReference type="PROSITE" id="PS50158">
    <property type="entry name" value="ZF_CCHC"/>
    <property type="match status" value="1"/>
</dbReference>
<dbReference type="GO" id="GO:0003676">
    <property type="term" value="F:nucleic acid binding"/>
    <property type="evidence" value="ECO:0007669"/>
    <property type="project" value="InterPro"/>
</dbReference>
<comment type="caution">
    <text evidence="4">The sequence shown here is derived from an EMBL/GenBank/DDBJ whole genome shotgun (WGS) entry which is preliminary data.</text>
</comment>
<dbReference type="InterPro" id="IPR001878">
    <property type="entry name" value="Znf_CCHC"/>
</dbReference>